<organism evidence="2 3">
    <name type="scientific">Maribacter vaceletii</name>
    <dbReference type="NCBI Taxonomy" id="1206816"/>
    <lineage>
        <taxon>Bacteria</taxon>
        <taxon>Pseudomonadati</taxon>
        <taxon>Bacteroidota</taxon>
        <taxon>Flavobacteriia</taxon>
        <taxon>Flavobacteriales</taxon>
        <taxon>Flavobacteriaceae</taxon>
        <taxon>Maribacter</taxon>
    </lineage>
</organism>
<sequence length="121" mass="13300">MNNPVQWLEIAATNIERAKDFYTSVFKLEFQFIEMPDSKMYMFGDPTKAGSSGCLVQSKENIPSTNGTIVYFSCEDVATEAALVEKAGGKLIVPKTDIGEFGFFAQCIDTEGNRIGLHSNS</sequence>
<proteinExistence type="predicted"/>
<name>A0A495E7T8_9FLAO</name>
<evidence type="ECO:0000313" key="2">
    <source>
        <dbReference type="EMBL" id="RKR13000.1"/>
    </source>
</evidence>
<evidence type="ECO:0000313" key="3">
    <source>
        <dbReference type="Proteomes" id="UP000269412"/>
    </source>
</evidence>
<comment type="caution">
    <text evidence="2">The sequence shown here is derived from an EMBL/GenBank/DDBJ whole genome shotgun (WGS) entry which is preliminary data.</text>
</comment>
<dbReference type="EMBL" id="RBIQ01000008">
    <property type="protein sequence ID" value="RKR13000.1"/>
    <property type="molecule type" value="Genomic_DNA"/>
</dbReference>
<dbReference type="InterPro" id="IPR037523">
    <property type="entry name" value="VOC_core"/>
</dbReference>
<dbReference type="OrthoDB" id="9804235at2"/>
<reference evidence="2 3" key="1">
    <citation type="submission" date="2018-10" db="EMBL/GenBank/DDBJ databases">
        <title>Genomic Encyclopedia of Archaeal and Bacterial Type Strains, Phase II (KMG-II): from individual species to whole genera.</title>
        <authorList>
            <person name="Goeker M."/>
        </authorList>
    </citation>
    <scope>NUCLEOTIDE SEQUENCE [LARGE SCALE GENOMIC DNA]</scope>
    <source>
        <strain evidence="2 3">DSM 25230</strain>
    </source>
</reference>
<dbReference type="InterPro" id="IPR004360">
    <property type="entry name" value="Glyas_Fos-R_dOase_dom"/>
</dbReference>
<dbReference type="InterPro" id="IPR029068">
    <property type="entry name" value="Glyas_Bleomycin-R_OHBP_Dase"/>
</dbReference>
<dbReference type="Pfam" id="PF00903">
    <property type="entry name" value="Glyoxalase"/>
    <property type="match status" value="1"/>
</dbReference>
<protein>
    <recommendedName>
        <fullName evidence="1">VOC domain-containing protein</fullName>
    </recommendedName>
</protein>
<dbReference type="RefSeq" id="WP_121066347.1">
    <property type="nucleotide sequence ID" value="NZ_RBIQ01000008.1"/>
</dbReference>
<dbReference type="InterPro" id="IPR052164">
    <property type="entry name" value="Anthracycline_SecMetBiosynth"/>
</dbReference>
<dbReference type="CDD" id="cd07247">
    <property type="entry name" value="SgaA_N_like"/>
    <property type="match status" value="1"/>
</dbReference>
<evidence type="ECO:0000259" key="1">
    <source>
        <dbReference type="PROSITE" id="PS51819"/>
    </source>
</evidence>
<gene>
    <name evidence="2" type="ORF">CLV91_1713</name>
</gene>
<dbReference type="PROSITE" id="PS51819">
    <property type="entry name" value="VOC"/>
    <property type="match status" value="1"/>
</dbReference>
<dbReference type="SUPFAM" id="SSF54593">
    <property type="entry name" value="Glyoxalase/Bleomycin resistance protein/Dihydroxybiphenyl dioxygenase"/>
    <property type="match status" value="1"/>
</dbReference>
<keyword evidence="3" id="KW-1185">Reference proteome</keyword>
<dbReference type="Gene3D" id="3.10.180.10">
    <property type="entry name" value="2,3-Dihydroxybiphenyl 1,2-Dioxygenase, domain 1"/>
    <property type="match status" value="1"/>
</dbReference>
<dbReference type="PANTHER" id="PTHR33993:SF2">
    <property type="entry name" value="VOC DOMAIN-CONTAINING PROTEIN"/>
    <property type="match status" value="1"/>
</dbReference>
<dbReference type="AlphaFoldDB" id="A0A495E7T8"/>
<feature type="domain" description="VOC" evidence="1">
    <location>
        <begin position="4"/>
        <end position="120"/>
    </location>
</feature>
<accession>A0A495E7T8</accession>
<dbReference type="Proteomes" id="UP000269412">
    <property type="component" value="Unassembled WGS sequence"/>
</dbReference>
<dbReference type="PANTHER" id="PTHR33993">
    <property type="entry name" value="GLYOXALASE-RELATED"/>
    <property type="match status" value="1"/>
</dbReference>